<dbReference type="PROSITE" id="PS00018">
    <property type="entry name" value="EF_HAND_1"/>
    <property type="match status" value="1"/>
</dbReference>
<evidence type="ECO:0000256" key="5">
    <source>
        <dbReference type="ARBA" id="ARBA00022475"/>
    </source>
</evidence>
<proteinExistence type="inferred from homology"/>
<keyword evidence="5" id="KW-1003">Cell membrane</keyword>
<dbReference type="InterPro" id="IPR010412">
    <property type="entry name" value="DUF1007"/>
</dbReference>
<keyword evidence="3" id="KW-0171">Cobalt transport</keyword>
<keyword evidence="6" id="KW-0533">Nickel</keyword>
<dbReference type="EMBL" id="LIWG01000001">
    <property type="protein sequence ID" value="MBE3607441.1"/>
    <property type="molecule type" value="Genomic_DNA"/>
</dbReference>
<name>A0AAW3ZU77_9BACT</name>
<keyword evidence="10" id="KW-0921">Nickel transport</keyword>
<evidence type="ECO:0000256" key="8">
    <source>
        <dbReference type="ARBA" id="ARBA00022989"/>
    </source>
</evidence>
<dbReference type="AlphaFoldDB" id="A0AAW3ZU77"/>
<evidence type="ECO:0000256" key="1">
    <source>
        <dbReference type="ARBA" id="ARBA00002510"/>
    </source>
</evidence>
<evidence type="ECO:0000313" key="15">
    <source>
        <dbReference type="EMBL" id="MBE3607441.1"/>
    </source>
</evidence>
<evidence type="ECO:0000256" key="13">
    <source>
        <dbReference type="RuleBase" id="RU362101"/>
    </source>
</evidence>
<evidence type="ECO:0000256" key="12">
    <source>
        <dbReference type="ARBA" id="ARBA00023285"/>
    </source>
</evidence>
<evidence type="ECO:0000256" key="7">
    <source>
        <dbReference type="ARBA" id="ARBA00022692"/>
    </source>
</evidence>
<keyword evidence="9" id="KW-0406">Ion transport</keyword>
<dbReference type="GO" id="GO:0015099">
    <property type="term" value="F:nickel cation transmembrane transporter activity"/>
    <property type="evidence" value="ECO:0007669"/>
    <property type="project" value="UniProtKB-UniRule"/>
</dbReference>
<dbReference type="GO" id="GO:0032025">
    <property type="term" value="P:response to cobalt ion"/>
    <property type="evidence" value="ECO:0007669"/>
    <property type="project" value="TreeGrafter"/>
</dbReference>
<evidence type="ECO:0000256" key="9">
    <source>
        <dbReference type="ARBA" id="ARBA00023065"/>
    </source>
</evidence>
<keyword evidence="8 13" id="KW-1133">Transmembrane helix</keyword>
<dbReference type="GO" id="GO:0046583">
    <property type="term" value="F:monoatomic cation efflux transmembrane transporter activity"/>
    <property type="evidence" value="ECO:0007669"/>
    <property type="project" value="TreeGrafter"/>
</dbReference>
<comment type="function">
    <text evidence="1">Efflux system for nickel and cobalt.</text>
</comment>
<dbReference type="Pfam" id="PF06226">
    <property type="entry name" value="DUF1007"/>
    <property type="match status" value="1"/>
</dbReference>
<evidence type="ECO:0000256" key="4">
    <source>
        <dbReference type="ARBA" id="ARBA00022448"/>
    </source>
</evidence>
<comment type="similarity">
    <text evidence="13">Belongs to the NiCoT transporter (TC 2.A.52) family.</text>
</comment>
<evidence type="ECO:0000256" key="14">
    <source>
        <dbReference type="SAM" id="SignalP"/>
    </source>
</evidence>
<comment type="caution">
    <text evidence="15">The sequence shown here is derived from an EMBL/GenBank/DDBJ whole genome shotgun (WGS) entry which is preliminary data.</text>
</comment>
<organism evidence="15 16">
    <name type="scientific">Campylobacter californiensis</name>
    <dbReference type="NCBI Taxonomy" id="1032243"/>
    <lineage>
        <taxon>Bacteria</taxon>
        <taxon>Pseudomonadati</taxon>
        <taxon>Campylobacterota</taxon>
        <taxon>Epsilonproteobacteria</taxon>
        <taxon>Campylobacterales</taxon>
        <taxon>Campylobacteraceae</taxon>
        <taxon>Campylobacter</taxon>
    </lineage>
</organism>
<keyword evidence="4 13" id="KW-0813">Transport</keyword>
<evidence type="ECO:0000313" key="16">
    <source>
        <dbReference type="Proteomes" id="UP000650616"/>
    </source>
</evidence>
<feature type="transmembrane region" description="Helical" evidence="13">
    <location>
        <begin position="247"/>
        <end position="267"/>
    </location>
</feature>
<evidence type="ECO:0000256" key="11">
    <source>
        <dbReference type="ARBA" id="ARBA00023136"/>
    </source>
</evidence>
<dbReference type="GO" id="GO:0010045">
    <property type="term" value="P:response to nickel cation"/>
    <property type="evidence" value="ECO:0007669"/>
    <property type="project" value="TreeGrafter"/>
</dbReference>
<dbReference type="InterPro" id="IPR018247">
    <property type="entry name" value="EF_Hand_1_Ca_BS"/>
</dbReference>
<feature type="transmembrane region" description="Helical" evidence="13">
    <location>
        <begin position="288"/>
        <end position="314"/>
    </location>
</feature>
<evidence type="ECO:0000256" key="6">
    <source>
        <dbReference type="ARBA" id="ARBA00022596"/>
    </source>
</evidence>
<feature type="transmembrane region" description="Helical" evidence="13">
    <location>
        <begin position="326"/>
        <end position="346"/>
    </location>
</feature>
<keyword evidence="12" id="KW-0170">Cobalt</keyword>
<comment type="subcellular location">
    <subcellularLocation>
        <location evidence="2 13">Cell membrane</location>
        <topology evidence="2 13">Multi-pass membrane protein</topology>
    </subcellularLocation>
</comment>
<evidence type="ECO:0000256" key="3">
    <source>
        <dbReference type="ARBA" id="ARBA00022426"/>
    </source>
</evidence>
<keyword evidence="14" id="KW-0732">Signal</keyword>
<accession>A0AAW3ZU77</accession>
<evidence type="ECO:0000256" key="2">
    <source>
        <dbReference type="ARBA" id="ARBA00004651"/>
    </source>
</evidence>
<feature type="chain" id="PRO_5043385956" description="Nickel/cobalt efflux system" evidence="14">
    <location>
        <begin position="31"/>
        <end position="485"/>
    </location>
</feature>
<dbReference type="Proteomes" id="UP000650616">
    <property type="component" value="Unassembled WGS sequence"/>
</dbReference>
<feature type="transmembrane region" description="Helical" evidence="13">
    <location>
        <begin position="461"/>
        <end position="484"/>
    </location>
</feature>
<dbReference type="GO" id="GO:0005886">
    <property type="term" value="C:plasma membrane"/>
    <property type="evidence" value="ECO:0007669"/>
    <property type="project" value="UniProtKB-SubCell"/>
</dbReference>
<evidence type="ECO:0000256" key="10">
    <source>
        <dbReference type="ARBA" id="ARBA00023112"/>
    </source>
</evidence>
<dbReference type="InterPro" id="IPR011541">
    <property type="entry name" value="Ni/Co_transpt_high_affinity"/>
</dbReference>
<gene>
    <name evidence="15" type="ORF">CCAL9337_01685</name>
</gene>
<keyword evidence="11 13" id="KW-0472">Membrane</keyword>
<dbReference type="InterPro" id="IPR051224">
    <property type="entry name" value="NiCoT_RcnA"/>
</dbReference>
<dbReference type="Pfam" id="PF03824">
    <property type="entry name" value="NicO"/>
    <property type="match status" value="1"/>
</dbReference>
<dbReference type="RefSeq" id="WP_170015345.1">
    <property type="nucleotide sequence ID" value="NZ_CP012545.1"/>
</dbReference>
<protein>
    <recommendedName>
        <fullName evidence="13">Nickel/cobalt efflux system</fullName>
    </recommendedName>
</protein>
<feature type="signal peptide" evidence="14">
    <location>
        <begin position="1"/>
        <end position="30"/>
    </location>
</feature>
<dbReference type="PANTHER" id="PTHR40659">
    <property type="entry name" value="NICKEL/COBALT EFFLUX SYSTEM RCNA"/>
    <property type="match status" value="1"/>
</dbReference>
<feature type="transmembrane region" description="Helical" evidence="13">
    <location>
        <begin position="417"/>
        <end position="440"/>
    </location>
</feature>
<keyword evidence="16" id="KW-1185">Reference proteome</keyword>
<reference evidence="15 16" key="1">
    <citation type="submission" date="2015-08" db="EMBL/GenBank/DDBJ databases">
        <title>Comparative genomics of the Campylobacter concisus group.</title>
        <authorList>
            <person name="Yee E."/>
            <person name="Chapman M.H."/>
            <person name="Huynh S."/>
            <person name="Bono J.L."/>
            <person name="On S.L."/>
            <person name="St Leger J."/>
            <person name="Foster G."/>
            <person name="Parker C.T."/>
            <person name="Miller W.G."/>
        </authorList>
    </citation>
    <scope>NUCLEOTIDE SEQUENCE [LARGE SCALE GENOMIC DNA]</scope>
    <source>
        <strain evidence="15 16">RM9337</strain>
    </source>
</reference>
<dbReference type="PANTHER" id="PTHR40659:SF1">
    <property type="entry name" value="NICKEL_COBALT EFFLUX SYSTEM RCNA"/>
    <property type="match status" value="1"/>
</dbReference>
<keyword evidence="7 13" id="KW-0812">Transmembrane</keyword>
<dbReference type="GO" id="GO:0006824">
    <property type="term" value="P:cobalt ion transport"/>
    <property type="evidence" value="ECO:0007669"/>
    <property type="project" value="UniProtKB-KW"/>
</dbReference>
<sequence>MMTRILVLILFSINAFGCALCSLYSPTAHVSTKFDTNSTNITGVNFTWSFSENFSELMRQNFDINSDKIIDEKEIREIRLLLLDYLVPRHYLTNVEYYEKDTDAVKFELYLKDYELYFDEGRLKFDLSFKSELPLKEGFVLSVEILDKEEYFHFKFIDSDAYEINDGFWVIPNLNSNIAFYTLSNKHEAKAHNDKPTLKSIVTNQNEHEEIDRIDEEKFNFIAKAGLSYLDRLKELIKNNNETRTNAGLFFMLFCSFVYGFLHAAGAGHGKMLTSSYFAATGGSYTKAAIFSLKIGFMHVLGAFLFVFIMFFSISQISPTYTKDAARLTTIASAIIIIAISLYMIYNKLKFYTKSKNAHDYKFSPHKPGCGCHVCSALAKDDKKSYEEWLISAAVALVPCPGTILVFILAYELGSYLLGFLSGVFMALGMSAVIFIAAVFGATVNKGAFKKLEKFKIYPELIALLFMFSLGLFMLFTSVLQVSVF</sequence>
<feature type="transmembrane region" description="Helical" evidence="13">
    <location>
        <begin position="389"/>
        <end position="411"/>
    </location>
</feature>